<organism evidence="2 3">
    <name type="scientific">Candidatus Alectryocaccomicrobium excrementavium</name>
    <dbReference type="NCBI Taxonomy" id="2840668"/>
    <lineage>
        <taxon>Bacteria</taxon>
        <taxon>Bacillati</taxon>
        <taxon>Bacillota</taxon>
        <taxon>Clostridia</taxon>
        <taxon>Candidatus Alectryocaccomicrobium</taxon>
    </lineage>
</organism>
<keyword evidence="1" id="KW-0812">Transmembrane</keyword>
<name>A0A9D1K6E4_9FIRM</name>
<dbReference type="Proteomes" id="UP000824140">
    <property type="component" value="Unassembled WGS sequence"/>
</dbReference>
<dbReference type="InterPro" id="IPR005642">
    <property type="entry name" value="LysO"/>
</dbReference>
<evidence type="ECO:0000313" key="3">
    <source>
        <dbReference type="Proteomes" id="UP000824140"/>
    </source>
</evidence>
<keyword evidence="1" id="KW-0472">Membrane</keyword>
<keyword evidence="1" id="KW-1133">Transmembrane helix</keyword>
<dbReference type="Pfam" id="PF03956">
    <property type="entry name" value="Lys_export"/>
    <property type="match status" value="1"/>
</dbReference>
<reference evidence="2" key="2">
    <citation type="journal article" date="2021" name="PeerJ">
        <title>Extensive microbial diversity within the chicken gut microbiome revealed by metagenomics and culture.</title>
        <authorList>
            <person name="Gilroy R."/>
            <person name="Ravi A."/>
            <person name="Getino M."/>
            <person name="Pursley I."/>
            <person name="Horton D.L."/>
            <person name="Alikhan N.F."/>
            <person name="Baker D."/>
            <person name="Gharbi K."/>
            <person name="Hall N."/>
            <person name="Watson M."/>
            <person name="Adriaenssens E.M."/>
            <person name="Foster-Nyarko E."/>
            <person name="Jarju S."/>
            <person name="Secka A."/>
            <person name="Antonio M."/>
            <person name="Oren A."/>
            <person name="Chaudhuri R.R."/>
            <person name="La Ragione R."/>
            <person name="Hildebrand F."/>
            <person name="Pallen M.J."/>
        </authorList>
    </citation>
    <scope>NUCLEOTIDE SEQUENCE</scope>
    <source>
        <strain evidence="2">13766</strain>
    </source>
</reference>
<reference evidence="2" key="1">
    <citation type="submission" date="2020-10" db="EMBL/GenBank/DDBJ databases">
        <authorList>
            <person name="Gilroy R."/>
        </authorList>
    </citation>
    <scope>NUCLEOTIDE SEQUENCE</scope>
    <source>
        <strain evidence="2">13766</strain>
    </source>
</reference>
<proteinExistence type="predicted"/>
<feature type="transmembrane region" description="Helical" evidence="1">
    <location>
        <begin position="58"/>
        <end position="80"/>
    </location>
</feature>
<protein>
    <submittedName>
        <fullName evidence="2">LysO family transporter</fullName>
    </submittedName>
</protein>
<evidence type="ECO:0000256" key="1">
    <source>
        <dbReference type="SAM" id="Phobius"/>
    </source>
</evidence>
<dbReference type="GO" id="GO:0015661">
    <property type="term" value="F:L-lysine efflux transmembrane transporter activity"/>
    <property type="evidence" value="ECO:0007669"/>
    <property type="project" value="InterPro"/>
</dbReference>
<feature type="transmembrane region" description="Helical" evidence="1">
    <location>
        <begin position="29"/>
        <end position="46"/>
    </location>
</feature>
<evidence type="ECO:0000313" key="2">
    <source>
        <dbReference type="EMBL" id="HIS93464.1"/>
    </source>
</evidence>
<accession>A0A9D1K6E4</accession>
<dbReference type="EMBL" id="DVJN01000203">
    <property type="protein sequence ID" value="HIS93464.1"/>
    <property type="molecule type" value="Genomic_DNA"/>
</dbReference>
<sequence>MLTIALMCLGIAIGKWLFPQKWQKANARLQTLLTILLIFAMGVSIGRNDGLLQNLATLGLDSVLFCLFSMGASILAVYCATRKILPKKK</sequence>
<dbReference type="AlphaFoldDB" id="A0A9D1K6E4"/>
<gene>
    <name evidence="2" type="ORF">IAA84_10645</name>
</gene>
<comment type="caution">
    <text evidence="2">The sequence shown here is derived from an EMBL/GenBank/DDBJ whole genome shotgun (WGS) entry which is preliminary data.</text>
</comment>